<dbReference type="RefSeq" id="WP_241514359.1">
    <property type="nucleotide sequence ID" value="NZ_JAFEJT020000049.1"/>
</dbReference>
<dbReference type="InterPro" id="IPR025705">
    <property type="entry name" value="Beta_hexosaminidase_sua/sub"/>
</dbReference>
<gene>
    <name evidence="8" type="ORF">JS533_010290</name>
</gene>
<reference evidence="8 9" key="1">
    <citation type="journal article" date="2021" name="Environ. Microbiol.">
        <title>Genetic insights into the dark matter of the mammalian gut microbiota through targeted genome reconstruction.</title>
        <authorList>
            <person name="Lugli G.A."/>
            <person name="Alessandri G."/>
            <person name="Milani C."/>
            <person name="Viappiani A."/>
            <person name="Fontana F."/>
            <person name="Tarracchini C."/>
            <person name="Mancabelli L."/>
            <person name="Argentini C."/>
            <person name="Ruiz L."/>
            <person name="Margolles A."/>
            <person name="van Sinderen D."/>
            <person name="Turroni F."/>
            <person name="Ventura M."/>
        </authorList>
    </citation>
    <scope>NUCLEOTIDE SEQUENCE [LARGE SCALE GENOMIC DNA]</scope>
    <source>
        <strain evidence="8 9">MA1</strain>
    </source>
</reference>
<dbReference type="InterPro" id="IPR029018">
    <property type="entry name" value="Hex-like_dom2"/>
</dbReference>
<feature type="domain" description="Beta-hexosaminidase bacterial type N-terminal" evidence="7">
    <location>
        <begin position="13"/>
        <end position="134"/>
    </location>
</feature>
<dbReference type="InterPro" id="IPR017853">
    <property type="entry name" value="GH"/>
</dbReference>
<accession>A0ABS9VX26</accession>
<dbReference type="InterPro" id="IPR015883">
    <property type="entry name" value="Glyco_hydro_20_cat"/>
</dbReference>
<feature type="domain" description="Glycoside hydrolase family 20 catalytic" evidence="6">
    <location>
        <begin position="138"/>
        <end position="382"/>
    </location>
</feature>
<keyword evidence="5" id="KW-0326">Glycosidase</keyword>
<dbReference type="Gene3D" id="3.30.379.10">
    <property type="entry name" value="Chitobiase/beta-hexosaminidase domain 2-like"/>
    <property type="match status" value="1"/>
</dbReference>
<organism evidence="8 9">
    <name type="scientific">Bifidobacterium amazonense</name>
    <dbReference type="NCBI Taxonomy" id="2809027"/>
    <lineage>
        <taxon>Bacteria</taxon>
        <taxon>Bacillati</taxon>
        <taxon>Actinomycetota</taxon>
        <taxon>Actinomycetes</taxon>
        <taxon>Bifidobacteriales</taxon>
        <taxon>Bifidobacteriaceae</taxon>
        <taxon>Bifidobacterium</taxon>
    </lineage>
</organism>
<reference evidence="8 9" key="2">
    <citation type="journal article" date="2021" name="Syst. Appl. Microbiol.">
        <title>Phylogenetic classification of ten novel species belonging to the genus Bifidobacterium comprising B. phasiani sp. nov., B. pongonis sp. nov., B. saguinibicoloris sp. nov., B. colobi sp. nov., B. simiiventris sp. nov., B. santillanense sp. nov., B. miconis sp. nov., B. amazonense sp. nov., B. pluvialisilvae sp. nov., and B. miconisargentati sp. nov.</title>
        <authorList>
            <person name="Lugli G.A."/>
            <person name="Calvete-Torre I."/>
            <person name="Alessandri G."/>
            <person name="Milani C."/>
            <person name="Turroni F."/>
            <person name="Laiolo P."/>
            <person name="Ossiprandi M.C."/>
            <person name="Margolles A."/>
            <person name="Ruiz L."/>
            <person name="Ventura M."/>
        </authorList>
    </citation>
    <scope>NUCLEOTIDE SEQUENCE [LARGE SCALE GENOMIC DNA]</scope>
    <source>
        <strain evidence="8 9">MA1</strain>
    </source>
</reference>
<dbReference type="PANTHER" id="PTHR22600:SF57">
    <property type="entry name" value="BETA-N-ACETYLHEXOSAMINIDASE"/>
    <property type="match status" value="1"/>
</dbReference>
<dbReference type="Proteomes" id="UP000710815">
    <property type="component" value="Unassembled WGS sequence"/>
</dbReference>
<dbReference type="CDD" id="cd06565">
    <property type="entry name" value="GH20_GcnA-like"/>
    <property type="match status" value="1"/>
</dbReference>
<dbReference type="InterPro" id="IPR015882">
    <property type="entry name" value="HEX_bac_N"/>
</dbReference>
<protein>
    <recommendedName>
        <fullName evidence="3">beta-N-acetylhexosaminidase</fullName>
        <ecNumber evidence="3">3.2.1.52</ecNumber>
    </recommendedName>
</protein>
<evidence type="ECO:0000256" key="4">
    <source>
        <dbReference type="ARBA" id="ARBA00022801"/>
    </source>
</evidence>
<dbReference type="PANTHER" id="PTHR22600">
    <property type="entry name" value="BETA-HEXOSAMINIDASE"/>
    <property type="match status" value="1"/>
</dbReference>
<name>A0ABS9VX26_9BIFI</name>
<proteinExistence type="inferred from homology"/>
<evidence type="ECO:0000259" key="7">
    <source>
        <dbReference type="Pfam" id="PF02838"/>
    </source>
</evidence>
<dbReference type="Pfam" id="PF00728">
    <property type="entry name" value="Glyco_hydro_20"/>
    <property type="match status" value="1"/>
</dbReference>
<dbReference type="Pfam" id="PF02838">
    <property type="entry name" value="Glyco_hydro_20b"/>
    <property type="match status" value="1"/>
</dbReference>
<keyword evidence="4" id="KW-0378">Hydrolase</keyword>
<sequence>MQYSNGTKTIDFELIPQPREVRVGTGAPVLLPVGGRVVENLPDDPSCVFARQIVDDVRRCAGLSWDVAQGDHWRAFVRIGTDASLAPDEYRLDATPDGITVTGGGSAGVRDGVQTLRQLIRQTAPVVPPITVSDSPAYQVRGYYLDATRGRVPTLDWLKRWADKLCLYKYNQLQLYIEHTFKFDDLSETWRGVSPLMPSDIIAFDDYCAKLGIELVPSVSTFGHHYMALRTHELRRLGEFPEQADRPYSFVERMEHHTLNITEPESLELSLKLIDSYLELFRTRKFNICGDETFDLGKGRSKPEAERVGVARMYADYVTKLCRHLSDKGREPMFWGDIAVEMPEILTMLPQNVLLLNWLYSPNITDDKVRLVAESGAAQYVCPAVWCWNALLPRLDWAWNNITRLAKYGLAYHAAGFLVTDWGDYGHVNDPRMAIPGMIYGAQAAWNPEAVEHIAEMNRRISVLEYGDRTGTMLAALRDASEQVSFGWDNLVRYLELDEDRRGTLNQDVLHAIWTDENVYAPLIHNSTTLGEARRNLLSWLKPSLDQVASRNASLDRALADIGIAVAGAAGSDHASVLQPIMIAIRGQRLLNDAGVILARLNGVAVGAATDAAAADGAVHDVAADGTDAPDDNANARADARLAARLTARRLEEWFEDYSDAWREVSRQGELGRVADVVWRLADELRKAE</sequence>
<dbReference type="EMBL" id="JAFEJT020000049">
    <property type="protein sequence ID" value="MCH9276653.1"/>
    <property type="molecule type" value="Genomic_DNA"/>
</dbReference>
<dbReference type="SUPFAM" id="SSF55545">
    <property type="entry name" value="beta-N-acetylhexosaminidase-like domain"/>
    <property type="match status" value="1"/>
</dbReference>
<evidence type="ECO:0000313" key="8">
    <source>
        <dbReference type="EMBL" id="MCH9276653.1"/>
    </source>
</evidence>
<dbReference type="PRINTS" id="PR00738">
    <property type="entry name" value="GLHYDRLASE20"/>
</dbReference>
<dbReference type="SUPFAM" id="SSF51445">
    <property type="entry name" value="(Trans)glycosidases"/>
    <property type="match status" value="1"/>
</dbReference>
<evidence type="ECO:0000259" key="6">
    <source>
        <dbReference type="Pfam" id="PF00728"/>
    </source>
</evidence>
<evidence type="ECO:0000256" key="3">
    <source>
        <dbReference type="ARBA" id="ARBA00012663"/>
    </source>
</evidence>
<comment type="caution">
    <text evidence="8">The sequence shown here is derived from an EMBL/GenBank/DDBJ whole genome shotgun (WGS) entry which is preliminary data.</text>
</comment>
<evidence type="ECO:0000256" key="1">
    <source>
        <dbReference type="ARBA" id="ARBA00001231"/>
    </source>
</evidence>
<keyword evidence="9" id="KW-1185">Reference proteome</keyword>
<comment type="catalytic activity">
    <reaction evidence="1">
        <text>Hydrolysis of terminal non-reducing N-acetyl-D-hexosamine residues in N-acetyl-beta-D-hexosaminides.</text>
        <dbReference type="EC" id="3.2.1.52"/>
    </reaction>
</comment>
<evidence type="ECO:0000313" key="9">
    <source>
        <dbReference type="Proteomes" id="UP000710815"/>
    </source>
</evidence>
<evidence type="ECO:0000256" key="5">
    <source>
        <dbReference type="ARBA" id="ARBA00023295"/>
    </source>
</evidence>
<comment type="similarity">
    <text evidence="2">Belongs to the glycosyl hydrolase 20 family.</text>
</comment>
<evidence type="ECO:0000256" key="2">
    <source>
        <dbReference type="ARBA" id="ARBA00006285"/>
    </source>
</evidence>
<dbReference type="Gene3D" id="3.20.20.80">
    <property type="entry name" value="Glycosidases"/>
    <property type="match status" value="1"/>
</dbReference>
<dbReference type="EC" id="3.2.1.52" evidence="3"/>